<dbReference type="PANTHER" id="PTHR34861:SF10">
    <property type="entry name" value="CYCLASE"/>
    <property type="match status" value="1"/>
</dbReference>
<dbReference type="PANTHER" id="PTHR34861">
    <property type="match status" value="1"/>
</dbReference>
<evidence type="ECO:0008006" key="3">
    <source>
        <dbReference type="Google" id="ProtNLM"/>
    </source>
</evidence>
<comment type="caution">
    <text evidence="1">The sequence shown here is derived from an EMBL/GenBank/DDBJ whole genome shotgun (WGS) entry which is preliminary data.</text>
</comment>
<dbReference type="Gene3D" id="3.50.30.50">
    <property type="entry name" value="Putative cyclase"/>
    <property type="match status" value="1"/>
</dbReference>
<gene>
    <name evidence="1" type="ORF">SMF913_25463</name>
</gene>
<evidence type="ECO:0000313" key="1">
    <source>
        <dbReference type="EMBL" id="PNG89998.1"/>
    </source>
</evidence>
<name>A0A2J7YPP6_STRMQ</name>
<dbReference type="GO" id="GO:0019441">
    <property type="term" value="P:L-tryptophan catabolic process to kynurenine"/>
    <property type="evidence" value="ECO:0007669"/>
    <property type="project" value="InterPro"/>
</dbReference>
<protein>
    <recommendedName>
        <fullName evidence="3">Cyclase family protein</fullName>
    </recommendedName>
</protein>
<dbReference type="InterPro" id="IPR007325">
    <property type="entry name" value="KFase/CYL"/>
</dbReference>
<organism evidence="1 2">
    <name type="scientific">Streptomyces malaysiensis</name>
    <dbReference type="NCBI Taxonomy" id="92644"/>
    <lineage>
        <taxon>Bacteria</taxon>
        <taxon>Bacillati</taxon>
        <taxon>Actinomycetota</taxon>
        <taxon>Actinomycetes</taxon>
        <taxon>Kitasatosporales</taxon>
        <taxon>Streptomycetaceae</taxon>
        <taxon>Streptomyces</taxon>
        <taxon>Streptomyces violaceusniger group</taxon>
    </lineage>
</organism>
<dbReference type="EMBL" id="LJIW01000002">
    <property type="protein sequence ID" value="PNG89998.1"/>
    <property type="molecule type" value="Genomic_DNA"/>
</dbReference>
<dbReference type="Proteomes" id="UP000236520">
    <property type="component" value="Unassembled WGS sequence"/>
</dbReference>
<reference evidence="1 2" key="1">
    <citation type="submission" date="2015-09" db="EMBL/GenBank/DDBJ databases">
        <title>Genome sequence, genome mining and natural product profiling of a biocontrol bacterium Streptomyces malaysiensis F913.</title>
        <authorList>
            <person name="Xu Y."/>
            <person name="Wei J."/>
            <person name="Xie J."/>
            <person name="Li T."/>
            <person name="Zhou Z."/>
        </authorList>
    </citation>
    <scope>NUCLEOTIDE SEQUENCE [LARGE SCALE GENOMIC DNA]</scope>
    <source>
        <strain evidence="1 2">F913</strain>
    </source>
</reference>
<sequence length="328" mass="35311">MEDTTAMDVSEQDDARLLQRYIDACSNWGRWGEDDQIGTLNLVGPEQIRRAARLARQGRTISLSLPYDQSGPQPGGFRNNPQLYLTATGTDHVTGAQDVLPAGWGPAKGLGFSDDVLVMPTQCGTQWDSLSHIFWNGKMWNGRPADQVTTKGAQANGIENYTGRIVMRGVLVDMPSHRGVDSLRPGEAITAADIENFLADHSLGVEPGDALLVRTGFMAARRDDWGDYAGGHAPGLSLHAAPWLREHDIAAVATDTWGVEVRPNEISYFQPLHIVSLVHGGIAFGEMFDLDALAADCAQDGVYEFMFVASPLPLTGASGAPVSALAIK</sequence>
<evidence type="ECO:0000313" key="2">
    <source>
        <dbReference type="Proteomes" id="UP000236520"/>
    </source>
</evidence>
<dbReference type="AlphaFoldDB" id="A0A2J7YPP6"/>
<keyword evidence="2" id="KW-1185">Reference proteome</keyword>
<dbReference type="InterPro" id="IPR037175">
    <property type="entry name" value="KFase_sf"/>
</dbReference>
<dbReference type="GO" id="GO:0004061">
    <property type="term" value="F:arylformamidase activity"/>
    <property type="evidence" value="ECO:0007669"/>
    <property type="project" value="InterPro"/>
</dbReference>
<dbReference type="SUPFAM" id="SSF102198">
    <property type="entry name" value="Putative cyclase"/>
    <property type="match status" value="1"/>
</dbReference>
<dbReference type="Pfam" id="PF04199">
    <property type="entry name" value="Cyclase"/>
    <property type="match status" value="1"/>
</dbReference>
<accession>A0A2J7YPP6</accession>
<proteinExistence type="predicted"/>